<reference evidence="6" key="2">
    <citation type="submission" date="2020-05" db="EMBL/GenBank/DDBJ databases">
        <authorList>
            <person name="Kim H.-S."/>
            <person name="Proctor R.H."/>
            <person name="Brown D.W."/>
        </authorList>
    </citation>
    <scope>NUCLEOTIDE SEQUENCE</scope>
    <source>
        <strain evidence="6">NRRL 45417</strain>
    </source>
</reference>
<evidence type="ECO:0000313" key="7">
    <source>
        <dbReference type="Proteomes" id="UP000604273"/>
    </source>
</evidence>
<evidence type="ECO:0000256" key="2">
    <source>
        <dbReference type="ARBA" id="ARBA00023043"/>
    </source>
</evidence>
<feature type="repeat" description="ANK" evidence="3">
    <location>
        <begin position="271"/>
        <end position="303"/>
    </location>
</feature>
<evidence type="ECO:0000256" key="5">
    <source>
        <dbReference type="SAM" id="Phobius"/>
    </source>
</evidence>
<feature type="repeat" description="ANK" evidence="3">
    <location>
        <begin position="130"/>
        <end position="162"/>
    </location>
</feature>
<dbReference type="SUPFAM" id="SSF48403">
    <property type="entry name" value="Ankyrin repeat"/>
    <property type="match status" value="1"/>
</dbReference>
<gene>
    <name evidence="6" type="ORF">FGADI_3943</name>
</gene>
<feature type="repeat" description="ANK" evidence="3">
    <location>
        <begin position="163"/>
        <end position="195"/>
    </location>
</feature>
<accession>A0A8H4TEL5</accession>
<dbReference type="Gene3D" id="1.25.40.20">
    <property type="entry name" value="Ankyrin repeat-containing domain"/>
    <property type="match status" value="3"/>
</dbReference>
<feature type="repeat" description="ANK" evidence="3">
    <location>
        <begin position="406"/>
        <end position="438"/>
    </location>
</feature>
<evidence type="ECO:0000256" key="4">
    <source>
        <dbReference type="SAM" id="MobiDB-lite"/>
    </source>
</evidence>
<feature type="compositionally biased region" description="Basic and acidic residues" evidence="4">
    <location>
        <begin position="863"/>
        <end position="876"/>
    </location>
</feature>
<reference evidence="6" key="1">
    <citation type="journal article" date="2020" name="BMC Genomics">
        <title>Correction to: Identification and distribution of gene clusters required for synthesis of sphingolipid metabolism inhibitors in diverse species of the filamentous fungus Fusarium.</title>
        <authorList>
            <person name="Kim H.S."/>
            <person name="Lohmar J.M."/>
            <person name="Busman M."/>
            <person name="Brown D.W."/>
            <person name="Naumann T.A."/>
            <person name="Divon H.H."/>
            <person name="Lysoe E."/>
            <person name="Uhlig S."/>
            <person name="Proctor R.H."/>
        </authorList>
    </citation>
    <scope>NUCLEOTIDE SEQUENCE</scope>
    <source>
        <strain evidence="6">NRRL 45417</strain>
    </source>
</reference>
<dbReference type="PANTHER" id="PTHR24171:SF9">
    <property type="entry name" value="ANKYRIN REPEAT DOMAIN-CONTAINING PROTEIN 39"/>
    <property type="match status" value="1"/>
</dbReference>
<feature type="repeat" description="ANK" evidence="3">
    <location>
        <begin position="373"/>
        <end position="405"/>
    </location>
</feature>
<dbReference type="InterPro" id="IPR002110">
    <property type="entry name" value="Ankyrin_rpt"/>
</dbReference>
<proteinExistence type="predicted"/>
<evidence type="ECO:0008006" key="8">
    <source>
        <dbReference type="Google" id="ProtNLM"/>
    </source>
</evidence>
<feature type="compositionally biased region" description="Basic and acidic residues" evidence="4">
    <location>
        <begin position="658"/>
        <end position="670"/>
    </location>
</feature>
<dbReference type="PROSITE" id="PS50297">
    <property type="entry name" value="ANK_REP_REGION"/>
    <property type="match status" value="6"/>
</dbReference>
<feature type="compositionally biased region" description="Basic and acidic residues" evidence="4">
    <location>
        <begin position="1"/>
        <end position="11"/>
    </location>
</feature>
<feature type="region of interest" description="Disordered" evidence="4">
    <location>
        <begin position="1"/>
        <end position="45"/>
    </location>
</feature>
<feature type="compositionally biased region" description="Polar residues" evidence="4">
    <location>
        <begin position="850"/>
        <end position="862"/>
    </location>
</feature>
<organism evidence="6 7">
    <name type="scientific">Fusarium gaditjirri</name>
    <dbReference type="NCBI Taxonomy" id="282569"/>
    <lineage>
        <taxon>Eukaryota</taxon>
        <taxon>Fungi</taxon>
        <taxon>Dikarya</taxon>
        <taxon>Ascomycota</taxon>
        <taxon>Pezizomycotina</taxon>
        <taxon>Sordariomycetes</taxon>
        <taxon>Hypocreomycetidae</taxon>
        <taxon>Hypocreales</taxon>
        <taxon>Nectriaceae</taxon>
        <taxon>Fusarium</taxon>
        <taxon>Fusarium nisikadoi species complex</taxon>
    </lineage>
</organism>
<comment type="caution">
    <text evidence="6">The sequence shown here is derived from an EMBL/GenBank/DDBJ whole genome shotgun (WGS) entry which is preliminary data.</text>
</comment>
<evidence type="ECO:0000313" key="6">
    <source>
        <dbReference type="EMBL" id="KAF4956366.1"/>
    </source>
</evidence>
<dbReference type="PANTHER" id="PTHR24171">
    <property type="entry name" value="ANKYRIN REPEAT DOMAIN-CONTAINING PROTEIN 39-RELATED"/>
    <property type="match status" value="1"/>
</dbReference>
<protein>
    <recommendedName>
        <fullName evidence="8">Ankyrin repeat protein</fullName>
    </recommendedName>
</protein>
<dbReference type="SMART" id="SM00248">
    <property type="entry name" value="ANK"/>
    <property type="match status" value="12"/>
</dbReference>
<keyword evidence="2 3" id="KW-0040">ANK repeat</keyword>
<keyword evidence="1" id="KW-0677">Repeat</keyword>
<evidence type="ECO:0000256" key="1">
    <source>
        <dbReference type="ARBA" id="ARBA00022737"/>
    </source>
</evidence>
<dbReference type="PROSITE" id="PS50088">
    <property type="entry name" value="ANK_REPEAT"/>
    <property type="match status" value="6"/>
</dbReference>
<dbReference type="InterPro" id="IPR036770">
    <property type="entry name" value="Ankyrin_rpt-contain_sf"/>
</dbReference>
<dbReference type="OrthoDB" id="341259at2759"/>
<dbReference type="Pfam" id="PF12796">
    <property type="entry name" value="Ank_2"/>
    <property type="match status" value="3"/>
</dbReference>
<feature type="compositionally biased region" description="Basic and acidic residues" evidence="4">
    <location>
        <begin position="835"/>
        <end position="847"/>
    </location>
</feature>
<keyword evidence="5" id="KW-0812">Transmembrane</keyword>
<feature type="region of interest" description="Disordered" evidence="4">
    <location>
        <begin position="827"/>
        <end position="876"/>
    </location>
</feature>
<feature type="transmembrane region" description="Helical" evidence="5">
    <location>
        <begin position="1238"/>
        <end position="1260"/>
    </location>
</feature>
<feature type="transmembrane region" description="Helical" evidence="5">
    <location>
        <begin position="1272"/>
        <end position="1293"/>
    </location>
</feature>
<dbReference type="Gene3D" id="1.20.58.340">
    <property type="entry name" value="Magnesium transport protein CorA, transmembrane region"/>
    <property type="match status" value="1"/>
</dbReference>
<dbReference type="EMBL" id="JABFAI010000087">
    <property type="protein sequence ID" value="KAF4956366.1"/>
    <property type="molecule type" value="Genomic_DNA"/>
</dbReference>
<sequence length="1322" mass="147981">MSTDNEAKPDQSMDGGPVGRIEISPAPTDPPDKPIDDSTADVVDTPTEDDRLQIFKTVKNMANNPESDQHQGLAKLREFIRPDYAYKTNVNATDDSEETALHVAAKYGLLDVAELLITEFEANVAAQNNEKRQPLHMACLNGHRRVVELLLNNKSDIEARQCHDATPLDEACWKGHVDVVELLLSRDAQVMVEDENGWTPLISASYYGNSKIVRLLLDKDDANVNNQDRKDKRTALHAAISTQHLDVVAELTSPLTCKTRDAIHLDVRDINGRTPLVVACIDGFTKGVELLIKAGADYNICTTLFANTPLIIASGWGYKDIVNQLLVTTGIKLNEKDKQGFTALHVACLGQFPDIVQLLIEAPGIELDAVDKIKQTPLHLAVEKGDERIVKLLAGKMSEVDQRDKNGQTALHLAVSSGHENHTKVLLDKGADLSIRDTKNRTALHLASSVDEVSSPDASERGFDQDFGAVIRLLLSKGARLEETTEDGKTATDLLMASKRPEMFQSLLDHACQSFREKQEGQKDTGAEDWNIVKLCKRDEMISRLSDLLSQSQSGYWRIQRETLDLALGVVLSLVKDLDLQDDVLCDRLPAILWLLLASSDRSQKTQESLEEALRYMDSLSSQAEMKTSRRQVLPDKYPEESQDTQKERNTKMQGNRSEIRGEPTKESQPDPKGYLDNIQDILRDPPYAQIHIDNPDLFKDPKLANEDHKSLVEQFEATIVQFYTEKDRSGTLRRYRRLKDVIYGEGPATIMNRATEGIKLKKHAMGFEGSPNFTWVHLPATNMNWMNDLALKIIKQEGYSHQQYYELRSFFKDSWIQVPDEEIESRSMKPRAVVRREESEAREHPGKTLSRTKSLPMPTTKTETDEKHSDNKKETQPKISASALYMPYFCFSTHCPQDTNKAKLLEDYSKLLKGYGGSVLHGSPTIDEWYYHFANDHESQKDKADRNKAQVVTKFLTEMAEIANSSSEATVSAVASTNGHPNGSEDTESKQITILRVNQIWIWTISDKWIISSSSCSLDDDHIGLVDGILDQLIKQAKYGGSDSQPKSAEDMSKIIVNYCIDAYDRKPKGLGSKAGTSIAQIFSDYMNMIGRHETTLSSKLSGWTSGNEAKTRVEETRKNIRKAQDLYLLIKDVRDELNILRSASRFQKIVQRSLSVNLGREVQDEELSAGYVENDIAEMDAIADRIQSALNTAISLQQNEIANHQAEVANKQAEYSVDLTEDANAQTKLATEQGKVLMVFTFATLLFLPLSFLSSLFALDAESFLQTPEWVFIVIFVVSITVSLFIGLLALRTYDWFSTVVDNLSRSLKGKQKGSGADSV</sequence>
<dbReference type="Pfam" id="PF00023">
    <property type="entry name" value="Ank"/>
    <property type="match status" value="1"/>
</dbReference>
<feature type="compositionally biased region" description="Basic and acidic residues" evidence="4">
    <location>
        <begin position="633"/>
        <end position="651"/>
    </location>
</feature>
<keyword evidence="5" id="KW-1133">Transmembrane helix</keyword>
<keyword evidence="5" id="KW-0472">Membrane</keyword>
<keyword evidence="7" id="KW-1185">Reference proteome</keyword>
<dbReference type="Proteomes" id="UP000604273">
    <property type="component" value="Unassembled WGS sequence"/>
</dbReference>
<feature type="repeat" description="ANK" evidence="3">
    <location>
        <begin position="196"/>
        <end position="229"/>
    </location>
</feature>
<name>A0A8H4TEL5_9HYPO</name>
<evidence type="ECO:0000256" key="3">
    <source>
        <dbReference type="PROSITE-ProRule" id="PRU00023"/>
    </source>
</evidence>
<feature type="region of interest" description="Disordered" evidence="4">
    <location>
        <begin position="621"/>
        <end position="679"/>
    </location>
</feature>